<dbReference type="AlphaFoldDB" id="A0A1R3ISY7"/>
<evidence type="ECO:0000313" key="4">
    <source>
        <dbReference type="EMBL" id="OMO85709.1"/>
    </source>
</evidence>
<keyword evidence="2" id="KW-0007">Acetylation</keyword>
<dbReference type="InterPro" id="IPR000164">
    <property type="entry name" value="Histone_H3/CENP-A"/>
</dbReference>
<protein>
    <submittedName>
        <fullName evidence="4">Histone H3</fullName>
    </submittedName>
</protein>
<comment type="similarity">
    <text evidence="1">Belongs to the histone H3 family.</text>
</comment>
<organism evidence="4 5">
    <name type="scientific">Corchorus olitorius</name>
    <dbReference type="NCBI Taxonomy" id="93759"/>
    <lineage>
        <taxon>Eukaryota</taxon>
        <taxon>Viridiplantae</taxon>
        <taxon>Streptophyta</taxon>
        <taxon>Embryophyta</taxon>
        <taxon>Tracheophyta</taxon>
        <taxon>Spermatophyta</taxon>
        <taxon>Magnoliopsida</taxon>
        <taxon>eudicotyledons</taxon>
        <taxon>Gunneridae</taxon>
        <taxon>Pentapetalae</taxon>
        <taxon>rosids</taxon>
        <taxon>malvids</taxon>
        <taxon>Malvales</taxon>
        <taxon>Malvaceae</taxon>
        <taxon>Grewioideae</taxon>
        <taxon>Apeibeae</taxon>
        <taxon>Corchorus</taxon>
    </lineage>
</organism>
<feature type="domain" description="Core Histone H2A/H2B/H3" evidence="3">
    <location>
        <begin position="2"/>
        <end position="37"/>
    </location>
</feature>
<evidence type="ECO:0000259" key="3">
    <source>
        <dbReference type="Pfam" id="PF00125"/>
    </source>
</evidence>
<reference evidence="5" key="1">
    <citation type="submission" date="2013-09" db="EMBL/GenBank/DDBJ databases">
        <title>Corchorus olitorius genome sequencing.</title>
        <authorList>
            <person name="Alam M."/>
            <person name="Haque M.S."/>
            <person name="Islam M.S."/>
            <person name="Emdad E.M."/>
            <person name="Islam M.M."/>
            <person name="Ahmed B."/>
            <person name="Halim A."/>
            <person name="Hossen Q.M.M."/>
            <person name="Hossain M.Z."/>
            <person name="Ahmed R."/>
            <person name="Khan M.M."/>
            <person name="Islam R."/>
            <person name="Rashid M.M."/>
            <person name="Khan S.A."/>
            <person name="Rahman M.S."/>
            <person name="Alam M."/>
            <person name="Yahiya A.S."/>
            <person name="Khan M.S."/>
            <person name="Azam M.S."/>
            <person name="Haque T."/>
            <person name="Lashkar M.Z.H."/>
            <person name="Akhand A.I."/>
            <person name="Morshed G."/>
            <person name="Roy S."/>
            <person name="Uddin K.S."/>
            <person name="Rabeya T."/>
            <person name="Hossain A.S."/>
            <person name="Chowdhury A."/>
            <person name="Snigdha A.R."/>
            <person name="Mortoza M.S."/>
            <person name="Matin S.A."/>
            <person name="Hoque S.M.E."/>
            <person name="Islam M.K."/>
            <person name="Roy D.K."/>
            <person name="Haider R."/>
            <person name="Moosa M.M."/>
            <person name="Elias S.M."/>
            <person name="Hasan A.M."/>
            <person name="Jahan S."/>
            <person name="Shafiuddin M."/>
            <person name="Mahmood N."/>
            <person name="Shommy N.S."/>
        </authorList>
    </citation>
    <scope>NUCLEOTIDE SEQUENCE [LARGE SCALE GENOMIC DNA]</scope>
    <source>
        <strain evidence="5">cv. O-4</strain>
    </source>
</reference>
<sequence length="52" mass="6162">MAAEDYLVQLFEEADLCAIHAKRVTLTSNDIDLAMKIRGERRLKPRLRDYRR</sequence>
<accession>A0A1R3ISY7</accession>
<dbReference type="OrthoDB" id="1854097at2759"/>
<dbReference type="GO" id="GO:0000786">
    <property type="term" value="C:nucleosome"/>
    <property type="evidence" value="ECO:0007669"/>
    <property type="project" value="InterPro"/>
</dbReference>
<dbReference type="PANTHER" id="PTHR11426">
    <property type="entry name" value="HISTONE H3"/>
    <property type="match status" value="1"/>
</dbReference>
<dbReference type="PRINTS" id="PR00622">
    <property type="entry name" value="HISTONEH3"/>
</dbReference>
<dbReference type="SUPFAM" id="SSF47113">
    <property type="entry name" value="Histone-fold"/>
    <property type="match status" value="1"/>
</dbReference>
<dbReference type="InterPro" id="IPR007125">
    <property type="entry name" value="H2A/H2B/H3"/>
</dbReference>
<evidence type="ECO:0000256" key="2">
    <source>
        <dbReference type="ARBA" id="ARBA00022990"/>
    </source>
</evidence>
<dbReference type="GO" id="GO:0003677">
    <property type="term" value="F:DNA binding"/>
    <property type="evidence" value="ECO:0007669"/>
    <property type="project" value="InterPro"/>
</dbReference>
<evidence type="ECO:0000256" key="1">
    <source>
        <dbReference type="ARBA" id="ARBA00010343"/>
    </source>
</evidence>
<dbReference type="InterPro" id="IPR009072">
    <property type="entry name" value="Histone-fold"/>
</dbReference>
<comment type="caution">
    <text evidence="4">The sequence shown here is derived from an EMBL/GenBank/DDBJ whole genome shotgun (WGS) entry which is preliminary data.</text>
</comment>
<dbReference type="GO" id="GO:0030527">
    <property type="term" value="F:structural constituent of chromatin"/>
    <property type="evidence" value="ECO:0007669"/>
    <property type="project" value="InterPro"/>
</dbReference>
<dbReference type="Pfam" id="PF00125">
    <property type="entry name" value="Histone"/>
    <property type="match status" value="1"/>
</dbReference>
<evidence type="ECO:0000313" key="5">
    <source>
        <dbReference type="Proteomes" id="UP000187203"/>
    </source>
</evidence>
<gene>
    <name evidence="4" type="ORF">COLO4_21475</name>
</gene>
<dbReference type="STRING" id="93759.A0A1R3ISY7"/>
<dbReference type="Proteomes" id="UP000187203">
    <property type="component" value="Unassembled WGS sequence"/>
</dbReference>
<proteinExistence type="inferred from homology"/>
<dbReference type="EMBL" id="AWUE01017680">
    <property type="protein sequence ID" value="OMO85709.1"/>
    <property type="molecule type" value="Genomic_DNA"/>
</dbReference>
<name>A0A1R3ISY7_9ROSI</name>
<keyword evidence="5" id="KW-1185">Reference proteome</keyword>
<dbReference type="GO" id="GO:0046982">
    <property type="term" value="F:protein heterodimerization activity"/>
    <property type="evidence" value="ECO:0007669"/>
    <property type="project" value="InterPro"/>
</dbReference>
<dbReference type="Gene3D" id="1.10.20.10">
    <property type="entry name" value="Histone, subunit A"/>
    <property type="match status" value="1"/>
</dbReference>